<dbReference type="InterPro" id="IPR011467">
    <property type="entry name" value="DUF1573"/>
</dbReference>
<protein>
    <submittedName>
        <fullName evidence="1">DUF1573 domain-containing protein</fullName>
    </submittedName>
</protein>
<proteinExistence type="predicted"/>
<dbReference type="AlphaFoldDB" id="A0A956NG05"/>
<dbReference type="Pfam" id="PF07610">
    <property type="entry name" value="DUF1573"/>
    <property type="match status" value="1"/>
</dbReference>
<dbReference type="Gene3D" id="2.60.40.10">
    <property type="entry name" value="Immunoglobulins"/>
    <property type="match status" value="1"/>
</dbReference>
<dbReference type="PANTHER" id="PTHR37833">
    <property type="entry name" value="LIPOPROTEIN-RELATED"/>
    <property type="match status" value="1"/>
</dbReference>
<dbReference type="InterPro" id="IPR013783">
    <property type="entry name" value="Ig-like_fold"/>
</dbReference>
<accession>A0A956NG05</accession>
<name>A0A956NG05_UNCEI</name>
<dbReference type="Proteomes" id="UP000739538">
    <property type="component" value="Unassembled WGS sequence"/>
</dbReference>
<dbReference type="EMBL" id="JAGQHS010000154">
    <property type="protein sequence ID" value="MCA9758244.1"/>
    <property type="molecule type" value="Genomic_DNA"/>
</dbReference>
<organism evidence="1 2">
    <name type="scientific">Eiseniibacteriota bacterium</name>
    <dbReference type="NCBI Taxonomy" id="2212470"/>
    <lineage>
        <taxon>Bacteria</taxon>
        <taxon>Candidatus Eiseniibacteriota</taxon>
    </lineage>
</organism>
<evidence type="ECO:0000313" key="1">
    <source>
        <dbReference type="EMBL" id="MCA9758244.1"/>
    </source>
</evidence>
<comment type="caution">
    <text evidence="1">The sequence shown here is derived from an EMBL/GenBank/DDBJ whole genome shotgun (WGS) entry which is preliminary data.</text>
</comment>
<reference evidence="1" key="1">
    <citation type="submission" date="2020-04" db="EMBL/GenBank/DDBJ databases">
        <authorList>
            <person name="Zhang T."/>
        </authorList>
    </citation>
    <scope>NUCLEOTIDE SEQUENCE</scope>
    <source>
        <strain evidence="1">HKST-UBA02</strain>
    </source>
</reference>
<reference evidence="1" key="2">
    <citation type="journal article" date="2021" name="Microbiome">
        <title>Successional dynamics and alternative stable states in a saline activated sludge microbial community over 9 years.</title>
        <authorList>
            <person name="Wang Y."/>
            <person name="Ye J."/>
            <person name="Ju F."/>
            <person name="Liu L."/>
            <person name="Boyd J.A."/>
            <person name="Deng Y."/>
            <person name="Parks D.H."/>
            <person name="Jiang X."/>
            <person name="Yin X."/>
            <person name="Woodcroft B.J."/>
            <person name="Tyson G.W."/>
            <person name="Hugenholtz P."/>
            <person name="Polz M.F."/>
            <person name="Zhang T."/>
        </authorList>
    </citation>
    <scope>NUCLEOTIDE SEQUENCE</scope>
    <source>
        <strain evidence="1">HKST-UBA02</strain>
    </source>
</reference>
<gene>
    <name evidence="1" type="ORF">KDA27_20790</name>
</gene>
<evidence type="ECO:0000313" key="2">
    <source>
        <dbReference type="Proteomes" id="UP000739538"/>
    </source>
</evidence>
<sequence length="340" mass="37856">MRWSVPNPVQLGLLAILTLVAPARAQLGLNEGPLVRFETREHFFGEVSQGEHVEYTFEFQNGGTDTLKVEQVESSCGCTAVAPRDRAVAPGASSGIQVVFHTRDYKGERSQVVAVYTNDPTEPRVDLVVHATVMPLIQSADDWLDFGEVTVGTKKTVGTLVTADPGTDFEILGFEGDKDLVDWNVVPASAPDKIAYRVEATLRKDAPIGRFSERVLMKVKHPAKEEERIGIRGHVFSYFLIDDPRVEFHTVKSGRTVSRSLEIRCDSERKYHILSVKTNAPYFSGNLVDTGTGYRLDMTLDTSKVIAEEPRFRFREFAILETDDPGQPEIFIELVGVVKK</sequence>
<dbReference type="PANTHER" id="PTHR37833:SF1">
    <property type="entry name" value="SIGNAL PEPTIDE PROTEIN"/>
    <property type="match status" value="1"/>
</dbReference>